<organism evidence="3 4">
    <name type="scientific">Durusdinium trenchii</name>
    <dbReference type="NCBI Taxonomy" id="1381693"/>
    <lineage>
        <taxon>Eukaryota</taxon>
        <taxon>Sar</taxon>
        <taxon>Alveolata</taxon>
        <taxon>Dinophyceae</taxon>
        <taxon>Suessiales</taxon>
        <taxon>Symbiodiniaceae</taxon>
        <taxon>Durusdinium</taxon>
    </lineage>
</organism>
<evidence type="ECO:0000313" key="3">
    <source>
        <dbReference type="EMBL" id="CAK9077052.1"/>
    </source>
</evidence>
<reference evidence="3 4" key="1">
    <citation type="submission" date="2024-02" db="EMBL/GenBank/DDBJ databases">
        <authorList>
            <person name="Chen Y."/>
            <person name="Shah S."/>
            <person name="Dougan E. K."/>
            <person name="Thang M."/>
            <person name="Chan C."/>
        </authorList>
    </citation>
    <scope>NUCLEOTIDE SEQUENCE [LARGE SCALE GENOMIC DNA]</scope>
</reference>
<feature type="compositionally biased region" description="Polar residues" evidence="1">
    <location>
        <begin position="370"/>
        <end position="380"/>
    </location>
</feature>
<dbReference type="InterPro" id="IPR038765">
    <property type="entry name" value="Papain-like_cys_pep_sf"/>
</dbReference>
<evidence type="ECO:0000259" key="2">
    <source>
        <dbReference type="PROSITE" id="PS00028"/>
    </source>
</evidence>
<feature type="region of interest" description="Disordered" evidence="1">
    <location>
        <begin position="366"/>
        <end position="402"/>
    </location>
</feature>
<evidence type="ECO:0000313" key="4">
    <source>
        <dbReference type="Proteomes" id="UP001642484"/>
    </source>
</evidence>
<keyword evidence="4" id="KW-1185">Reference proteome</keyword>
<dbReference type="InterPro" id="IPR013087">
    <property type="entry name" value="Znf_C2H2_type"/>
</dbReference>
<name>A0ABP0PLZ6_9DINO</name>
<feature type="region of interest" description="Disordered" evidence="1">
    <location>
        <begin position="156"/>
        <end position="228"/>
    </location>
</feature>
<accession>A0ABP0PLZ6</accession>
<evidence type="ECO:0000256" key="1">
    <source>
        <dbReference type="SAM" id="MobiDB-lite"/>
    </source>
</evidence>
<dbReference type="EMBL" id="CAXAMN010023361">
    <property type="protein sequence ID" value="CAK9077052.1"/>
    <property type="molecule type" value="Genomic_DNA"/>
</dbReference>
<dbReference type="PROSITE" id="PS00028">
    <property type="entry name" value="ZINC_FINGER_C2H2_1"/>
    <property type="match status" value="1"/>
</dbReference>
<proteinExistence type="predicted"/>
<feature type="domain" description="C2H2-type" evidence="2">
    <location>
        <begin position="65"/>
        <end position="85"/>
    </location>
</feature>
<dbReference type="SUPFAM" id="SSF54001">
    <property type="entry name" value="Cysteine proteinases"/>
    <property type="match status" value="1"/>
</dbReference>
<gene>
    <name evidence="3" type="ORF">CCMP2556_LOCUS37966</name>
</gene>
<comment type="caution">
    <text evidence="3">The sequence shown here is derived from an EMBL/GenBank/DDBJ whole genome shotgun (WGS) entry which is preliminary data.</text>
</comment>
<dbReference type="Proteomes" id="UP001642484">
    <property type="component" value="Unassembled WGS sequence"/>
</dbReference>
<protein>
    <recommendedName>
        <fullName evidence="2">C2H2-type domain-containing protein</fullName>
    </recommendedName>
</protein>
<sequence length="672" mass="76039">MIYFNFMPLKRAVIMPCDFTQAQLLAPVHDQLGARLPGLLSFFLRKNWSGILQSPPDCDLLSRQCVFCAQSIEPNEMLSHHVLHHAFDKHYGHQFIEMWNKQHLTHAHCVCHTMQSLSDPATSCQLLKHNCPVVTQLAALCSAIVVRDIDGRIGSDERPGLLVPAAGDNGSPRTNAADQQGKYKRQRTQSGREETADRLLSSSAQPAPTHPLAENDEPPHQARGSAPKHRQAGLLHFFTTPGDAGIQPTLLQETNKWTQEMQNSNPPSTPLRLILIRAIFETLLERVQKISNMDRNSPAWSQTVSAQVALAILDMEPRQEQAGEINQTKGLSMKTLMETLQENRELLCASDWSARVQQCMALAPDDVPPSQCQEIQPGNDDSSEPDCRAQEPSCSEGERERQRQTIILTEPSMSFDRSAAREALCRILLRNPGDWRYLNATLTGLLWMLLRGPDEATHAELWGPHALNWKAVLTACAQAQEISLYALQAIAPLLRFWATPESRDCFMGTRWRFMKKEESIACWLLPCNSLHISDCLASWLRHLGMRTAFVSATPFKCLHIDRGYLLHNEALRIPEIRFEEVIQVPIFDGDQLHYSYRPYQVLAILAHFGDRHGGHYVVLMRREGLWIEKNDGRQPIYHDDLPNYIWKAAVVLFMKLRGNFSSHINLKSSSPF</sequence>